<sequence>MRVTLKEWNKKYFARPRSTRQLSRYIQDGKIYPAPVKIGREYEVDSEAILLNKEAINNPNTLMRRINEQKERSKNKRFTA</sequence>
<name>A0A3Q9JLF4_9GAMM</name>
<dbReference type="Pfam" id="PF07825">
    <property type="entry name" value="Exc"/>
    <property type="match status" value="1"/>
</dbReference>
<dbReference type="GO" id="GO:0006310">
    <property type="term" value="P:DNA recombination"/>
    <property type="evidence" value="ECO:0007669"/>
    <property type="project" value="UniProtKB-KW"/>
</dbReference>
<dbReference type="KEGG" id="emo:DM558_06445"/>
<dbReference type="InterPro" id="IPR009061">
    <property type="entry name" value="DNA-bd_dom_put_sf"/>
</dbReference>
<evidence type="ECO:0000259" key="3">
    <source>
        <dbReference type="Pfam" id="PF07825"/>
    </source>
</evidence>
<accession>A0A3Q9JLF4</accession>
<evidence type="ECO:0000313" key="5">
    <source>
        <dbReference type="Proteomes" id="UP000273143"/>
    </source>
</evidence>
<dbReference type="AlphaFoldDB" id="A0A3Q9JLF4"/>
<dbReference type="Gene3D" id="1.10.1660.20">
    <property type="match status" value="1"/>
</dbReference>
<dbReference type="EMBL" id="CP029822">
    <property type="protein sequence ID" value="AZS50437.1"/>
    <property type="molecule type" value="Genomic_DNA"/>
</dbReference>
<dbReference type="GO" id="GO:0003677">
    <property type="term" value="F:DNA binding"/>
    <property type="evidence" value="ECO:0007669"/>
    <property type="project" value="UniProtKB-KW"/>
</dbReference>
<dbReference type="RefSeq" id="WP_127162788.1">
    <property type="nucleotide sequence ID" value="NZ_CP029822.1"/>
</dbReference>
<gene>
    <name evidence="4" type="ORF">DM558_06445</name>
</gene>
<dbReference type="Proteomes" id="UP000273143">
    <property type="component" value="Chromosome"/>
</dbReference>
<dbReference type="InterPro" id="IPR038137">
    <property type="entry name" value="Excisionase-like_sf"/>
</dbReference>
<feature type="domain" description="Excisionase-like" evidence="3">
    <location>
        <begin position="1"/>
        <end position="70"/>
    </location>
</feature>
<keyword evidence="2" id="KW-0233">DNA recombination</keyword>
<protein>
    <submittedName>
        <fullName evidence="4">Excisionase</fullName>
    </submittedName>
</protein>
<dbReference type="InterPro" id="IPR012884">
    <property type="entry name" value="Excisionase-like"/>
</dbReference>
<organism evidence="4 5">
    <name type="scientific">Entomomonas moraniae</name>
    <dbReference type="NCBI Taxonomy" id="2213226"/>
    <lineage>
        <taxon>Bacteria</taxon>
        <taxon>Pseudomonadati</taxon>
        <taxon>Pseudomonadota</taxon>
        <taxon>Gammaproteobacteria</taxon>
        <taxon>Pseudomonadales</taxon>
        <taxon>Pseudomonadaceae</taxon>
        <taxon>Entomomonas</taxon>
    </lineage>
</organism>
<keyword evidence="1" id="KW-0238">DNA-binding</keyword>
<proteinExistence type="predicted"/>
<reference evidence="5" key="1">
    <citation type="submission" date="2018-06" db="EMBL/GenBank/DDBJ databases">
        <title>Complete genome of Pseudomonas insecticola strain QZS01.</title>
        <authorList>
            <person name="Wang J."/>
            <person name="Su Q."/>
        </authorList>
    </citation>
    <scope>NUCLEOTIDE SEQUENCE [LARGE SCALE GENOMIC DNA]</scope>
    <source>
        <strain evidence="5">QZS01</strain>
    </source>
</reference>
<dbReference type="SUPFAM" id="SSF46955">
    <property type="entry name" value="Putative DNA-binding domain"/>
    <property type="match status" value="1"/>
</dbReference>
<evidence type="ECO:0000256" key="2">
    <source>
        <dbReference type="ARBA" id="ARBA00023172"/>
    </source>
</evidence>
<evidence type="ECO:0000256" key="1">
    <source>
        <dbReference type="ARBA" id="ARBA00023125"/>
    </source>
</evidence>
<evidence type="ECO:0000313" key="4">
    <source>
        <dbReference type="EMBL" id="AZS50437.1"/>
    </source>
</evidence>
<keyword evidence="5" id="KW-1185">Reference proteome</keyword>